<dbReference type="InterPro" id="IPR010730">
    <property type="entry name" value="HET"/>
</dbReference>
<dbReference type="Proteomes" id="UP001166286">
    <property type="component" value="Unassembled WGS sequence"/>
</dbReference>
<evidence type="ECO:0000313" key="2">
    <source>
        <dbReference type="EMBL" id="KAK0512137.1"/>
    </source>
</evidence>
<name>A0AA39QZH6_9LECA</name>
<feature type="domain" description="Heterokaryon incompatibility" evidence="1">
    <location>
        <begin position="22"/>
        <end position="110"/>
    </location>
</feature>
<gene>
    <name evidence="2" type="ORF">JMJ35_005265</name>
</gene>
<protein>
    <recommendedName>
        <fullName evidence="1">Heterokaryon incompatibility domain-containing protein</fullName>
    </recommendedName>
</protein>
<evidence type="ECO:0000313" key="3">
    <source>
        <dbReference type="Proteomes" id="UP001166286"/>
    </source>
</evidence>
<dbReference type="PANTHER" id="PTHR10622:SF12">
    <property type="entry name" value="HET DOMAIN-CONTAINING PROTEIN"/>
    <property type="match status" value="1"/>
</dbReference>
<dbReference type="AlphaFoldDB" id="A0AA39QZH6"/>
<proteinExistence type="predicted"/>
<dbReference type="Pfam" id="PF06985">
    <property type="entry name" value="HET"/>
    <property type="match status" value="1"/>
</dbReference>
<organism evidence="2 3">
    <name type="scientific">Cladonia borealis</name>
    <dbReference type="NCBI Taxonomy" id="184061"/>
    <lineage>
        <taxon>Eukaryota</taxon>
        <taxon>Fungi</taxon>
        <taxon>Dikarya</taxon>
        <taxon>Ascomycota</taxon>
        <taxon>Pezizomycotina</taxon>
        <taxon>Lecanoromycetes</taxon>
        <taxon>OSLEUM clade</taxon>
        <taxon>Lecanoromycetidae</taxon>
        <taxon>Lecanorales</taxon>
        <taxon>Lecanorineae</taxon>
        <taxon>Cladoniaceae</taxon>
        <taxon>Cladonia</taxon>
    </lineage>
</organism>
<dbReference type="PANTHER" id="PTHR10622">
    <property type="entry name" value="HET DOMAIN-CONTAINING PROTEIN"/>
    <property type="match status" value="1"/>
</dbReference>
<comment type="caution">
    <text evidence="2">The sequence shown here is derived from an EMBL/GenBank/DDBJ whole genome shotgun (WGS) entry which is preliminary data.</text>
</comment>
<keyword evidence="3" id="KW-1185">Reference proteome</keyword>
<reference evidence="2" key="1">
    <citation type="submission" date="2023-03" db="EMBL/GenBank/DDBJ databases">
        <title>Complete genome of Cladonia borealis.</title>
        <authorList>
            <person name="Park H."/>
        </authorList>
    </citation>
    <scope>NUCLEOTIDE SEQUENCE</scope>
    <source>
        <strain evidence="2">ANT050790</strain>
    </source>
</reference>
<accession>A0AA39QZH6</accession>
<dbReference type="EMBL" id="JAFEKC020000011">
    <property type="protein sequence ID" value="KAK0512137.1"/>
    <property type="molecule type" value="Genomic_DNA"/>
</dbReference>
<evidence type="ECO:0000259" key="1">
    <source>
        <dbReference type="Pfam" id="PF06985"/>
    </source>
</evidence>
<sequence length="539" mass="61616">MYLLNTSTFQLHLFLSDKVPPYVILSHTWGDDEVLFQDLGQPELHYRQRKGFSKIQNCCALARSDGWEYVWIDNCCIDQKSSADLSEAINSMYRWYKDAVVCYAYLADISVSVGRRDSPRKKLRESRWFTRGWTLQELLAPKFLTFYDRDWIDVGTKHSLQHLISDATGIDTSHLFKPEPASAAAKMSWASARETTRPEDIAYSLLGLFDVNMPLLYGEGAAKAFERLQHEIIRSGDDESIFAWLMPHHSGPLYGGMLAPSPEYFSRSGNIVCIGLPGFYGPRLTLSSSGISLELACKEILKDYDRKWDFHRIGHGYEHTNHAIYTAPLACANKEHKSLPLKLHLEELMPRGILRVLPREFDYMTDENFSDLHRVTFHVTQRYYITEVNKELSAPINPSSEYPSTFTFRLSPEAQGRLFFPRLKGDEGELLIRNTGDDGRLTMTAMRTSIVQFQHARDFIVEFTSNVEDEMLIHIGGEPLYARDAQSVKIGNGESISVPLGDNEVLWMSSKYGCDQYKKLVIVDVDITSKDKRDRESII</sequence>